<dbReference type="GO" id="GO:0008831">
    <property type="term" value="F:dTDP-4-dehydrorhamnose reductase activity"/>
    <property type="evidence" value="ECO:0007669"/>
    <property type="project" value="UniProtKB-EC"/>
</dbReference>
<evidence type="ECO:0000256" key="3">
    <source>
        <dbReference type="ARBA" id="ARBA00012929"/>
    </source>
</evidence>
<dbReference type="PANTHER" id="PTHR10491">
    <property type="entry name" value="DTDP-4-DEHYDRORHAMNOSE REDUCTASE"/>
    <property type="match status" value="1"/>
</dbReference>
<evidence type="ECO:0000313" key="9">
    <source>
        <dbReference type="Proteomes" id="UP000215616"/>
    </source>
</evidence>
<gene>
    <name evidence="8" type="ORF">B7Z12_12085</name>
</gene>
<dbReference type="Proteomes" id="UP000215616">
    <property type="component" value="Unassembled WGS sequence"/>
</dbReference>
<comment type="pathway">
    <text evidence="1 6">Carbohydrate biosynthesis; dTDP-L-rhamnose biosynthesis.</text>
</comment>
<dbReference type="Pfam" id="PF04321">
    <property type="entry name" value="RmlD_sub_bind"/>
    <property type="match status" value="1"/>
</dbReference>
<sequence>MTETTHILVTGGAGQVGLELLRAAWPDGVALHAPSRAELDLASEASIRAAFEATPFAAVINAAAWTAVDKAESEVAAAFAANAIGPALLADVTRARGVPLIQVSTDYVFDGDKPGPYAEDDCVGPIGIYGASKLAGEMAVRLGNPRSVVLRTAWVLSAHRANFLKTMLRLAADRPALRVVDDQRGCPTSAHDIAEALRTITLRMIAAPQAPSGVYHFVNSGEASWADLAREIFRLSRAHGGVHAEVEGIPSSEYPTPARRPRNSRLLTNRIAKDYAIHPRPWTEAVADIIAELSVQGAPA</sequence>
<dbReference type="InterPro" id="IPR005913">
    <property type="entry name" value="dTDP_dehydrorham_reduct"/>
</dbReference>
<feature type="domain" description="RmlD-like substrate binding" evidence="7">
    <location>
        <begin position="6"/>
        <end position="293"/>
    </location>
</feature>
<keyword evidence="6" id="KW-0521">NADP</keyword>
<comment type="caution">
    <text evidence="8">The sequence shown here is derived from an EMBL/GenBank/DDBJ whole genome shotgun (WGS) entry which is preliminary data.</text>
</comment>
<evidence type="ECO:0000259" key="7">
    <source>
        <dbReference type="Pfam" id="PF04321"/>
    </source>
</evidence>
<dbReference type="PANTHER" id="PTHR10491:SF4">
    <property type="entry name" value="METHIONINE ADENOSYLTRANSFERASE 2 SUBUNIT BETA"/>
    <property type="match status" value="1"/>
</dbReference>
<dbReference type="UniPathway" id="UPA00124"/>
<accession>A0A258D542</accession>
<dbReference type="InterPro" id="IPR029903">
    <property type="entry name" value="RmlD-like-bd"/>
</dbReference>
<reference evidence="8 9" key="1">
    <citation type="submission" date="2017-03" db="EMBL/GenBank/DDBJ databases">
        <title>Lifting the veil on microbial sulfur biogeochemistry in mining wastewaters.</title>
        <authorList>
            <person name="Kantor R.S."/>
            <person name="Colenbrander Nelson T."/>
            <person name="Marshall S."/>
            <person name="Bennett D."/>
            <person name="Apte S."/>
            <person name="Camacho D."/>
            <person name="Thomas B.C."/>
            <person name="Warren L.A."/>
            <person name="Banfield J.F."/>
        </authorList>
    </citation>
    <scope>NUCLEOTIDE SEQUENCE [LARGE SCALE GENOMIC DNA]</scope>
    <source>
        <strain evidence="8">32-67-7</strain>
    </source>
</reference>
<evidence type="ECO:0000313" key="8">
    <source>
        <dbReference type="EMBL" id="OYX02443.1"/>
    </source>
</evidence>
<dbReference type="AlphaFoldDB" id="A0A258D542"/>
<name>A0A258D542_CAUVI</name>
<comment type="similarity">
    <text evidence="2 6">Belongs to the dTDP-4-dehydrorhamnose reductase family.</text>
</comment>
<dbReference type="EMBL" id="NCDQ01000188">
    <property type="protein sequence ID" value="OYX02443.1"/>
    <property type="molecule type" value="Genomic_DNA"/>
</dbReference>
<dbReference type="InterPro" id="IPR036291">
    <property type="entry name" value="NAD(P)-bd_dom_sf"/>
</dbReference>
<organism evidence="8 9">
    <name type="scientific">Caulobacter vibrioides</name>
    <name type="common">Caulobacter crescentus</name>
    <dbReference type="NCBI Taxonomy" id="155892"/>
    <lineage>
        <taxon>Bacteria</taxon>
        <taxon>Pseudomonadati</taxon>
        <taxon>Pseudomonadota</taxon>
        <taxon>Alphaproteobacteria</taxon>
        <taxon>Caulobacterales</taxon>
        <taxon>Caulobacteraceae</taxon>
        <taxon>Caulobacter</taxon>
    </lineage>
</organism>
<dbReference type="Gene3D" id="3.90.25.10">
    <property type="entry name" value="UDP-galactose 4-epimerase, domain 1"/>
    <property type="match status" value="1"/>
</dbReference>
<comment type="catalytic activity">
    <reaction evidence="5 6">
        <text>dTDP-beta-L-rhamnose + NADP(+) = dTDP-4-dehydro-beta-L-rhamnose + NADPH + H(+)</text>
        <dbReference type="Rhea" id="RHEA:21796"/>
        <dbReference type="ChEBI" id="CHEBI:15378"/>
        <dbReference type="ChEBI" id="CHEBI:57510"/>
        <dbReference type="ChEBI" id="CHEBI:57783"/>
        <dbReference type="ChEBI" id="CHEBI:58349"/>
        <dbReference type="ChEBI" id="CHEBI:62830"/>
        <dbReference type="EC" id="1.1.1.133"/>
    </reaction>
</comment>
<comment type="cofactor">
    <cofactor evidence="6">
        <name>Mg(2+)</name>
        <dbReference type="ChEBI" id="CHEBI:18420"/>
    </cofactor>
    <text evidence="6">Binds 1 Mg(2+) ion per monomer.</text>
</comment>
<comment type="function">
    <text evidence="6">Catalyzes the reduction of dTDP-6-deoxy-L-lyxo-4-hexulose to yield dTDP-L-rhamnose.</text>
</comment>
<dbReference type="EC" id="1.1.1.133" evidence="3 6"/>
<dbReference type="GO" id="GO:0019305">
    <property type="term" value="P:dTDP-rhamnose biosynthetic process"/>
    <property type="evidence" value="ECO:0007669"/>
    <property type="project" value="UniProtKB-UniPathway"/>
</dbReference>
<dbReference type="CDD" id="cd05254">
    <property type="entry name" value="dTDP_HR_like_SDR_e"/>
    <property type="match status" value="1"/>
</dbReference>
<evidence type="ECO:0000256" key="5">
    <source>
        <dbReference type="ARBA" id="ARBA00048200"/>
    </source>
</evidence>
<protein>
    <recommendedName>
        <fullName evidence="4 6">dTDP-4-dehydrorhamnose reductase</fullName>
        <ecNumber evidence="3 6">1.1.1.133</ecNumber>
    </recommendedName>
</protein>
<dbReference type="Gene3D" id="3.40.50.720">
    <property type="entry name" value="NAD(P)-binding Rossmann-like Domain"/>
    <property type="match status" value="1"/>
</dbReference>
<evidence type="ECO:0000256" key="1">
    <source>
        <dbReference type="ARBA" id="ARBA00004781"/>
    </source>
</evidence>
<evidence type="ECO:0000256" key="6">
    <source>
        <dbReference type="RuleBase" id="RU364082"/>
    </source>
</evidence>
<evidence type="ECO:0000256" key="2">
    <source>
        <dbReference type="ARBA" id="ARBA00010944"/>
    </source>
</evidence>
<dbReference type="NCBIfam" id="TIGR01214">
    <property type="entry name" value="rmlD"/>
    <property type="match status" value="1"/>
</dbReference>
<dbReference type="SUPFAM" id="SSF51735">
    <property type="entry name" value="NAD(P)-binding Rossmann-fold domains"/>
    <property type="match status" value="1"/>
</dbReference>
<keyword evidence="6" id="KW-0560">Oxidoreductase</keyword>
<evidence type="ECO:0000256" key="4">
    <source>
        <dbReference type="ARBA" id="ARBA00017099"/>
    </source>
</evidence>
<proteinExistence type="inferred from homology"/>